<dbReference type="InterPro" id="IPR002645">
    <property type="entry name" value="STAS_dom"/>
</dbReference>
<dbReference type="Pfam" id="PF01740">
    <property type="entry name" value="STAS"/>
    <property type="match status" value="1"/>
</dbReference>
<dbReference type="PATRIC" id="fig|1367477.3.peg.2491"/>
<keyword evidence="1" id="KW-0597">Phosphoprotein</keyword>
<dbReference type="HOGENOM" id="CLU_026775_0_1_9"/>
<dbReference type="KEGG" id="bif:N288_12730"/>
<evidence type="ECO:0000259" key="2">
    <source>
        <dbReference type="PROSITE" id="PS50801"/>
    </source>
</evidence>
<proteinExistence type="predicted"/>
<dbReference type="CDD" id="cd07041">
    <property type="entry name" value="STAS_RsbR_RsbS_like"/>
    <property type="match status" value="1"/>
</dbReference>
<evidence type="ECO:0000313" key="4">
    <source>
        <dbReference type="Proteomes" id="UP000017805"/>
    </source>
</evidence>
<gene>
    <name evidence="3" type="ORF">N288_12730</name>
</gene>
<dbReference type="Proteomes" id="UP000017805">
    <property type="component" value="Chromosome"/>
</dbReference>
<dbReference type="PANTHER" id="PTHR33745">
    <property type="entry name" value="RSBT ANTAGONIST PROTEIN RSBS-RELATED"/>
    <property type="match status" value="1"/>
</dbReference>
<dbReference type="SUPFAM" id="SSF52091">
    <property type="entry name" value="SpoIIaa-like"/>
    <property type="match status" value="1"/>
</dbReference>
<protein>
    <submittedName>
        <fullName evidence="3">Sulfate transporter</fullName>
    </submittedName>
</protein>
<keyword evidence="4" id="KW-1185">Reference proteome</keyword>
<sequence length="283" mass="32069">MQKNQMLFEYLSNNSQRITDKWLSTRAKDKGSIYSAEADIKIERMLREQNAFTNKTVSTILLDDRSLFEKLVQEWASTVAESRADTDTPIYEVISALGKVRDTYWEFVEEFAKKNDEIVKEDILQWSLVIHSAFDILTQKFAEQYYKITRNRLRAQQDLIHQLGAPIIPIIGSIGVLPLIGDIDTERAKAILESVPLQCTEAKLSYLFIDLSGVPIVDTMVAQQIYHIVQTLDLLGIKTTISGIRPEVAMTSIQLGIDFSKINTHSTLKNALAKMGLSMKPEL</sequence>
<reference evidence="3 4" key="1">
    <citation type="submission" date="2013-07" db="EMBL/GenBank/DDBJ databases">
        <title>Complete genome sequence of Bacillus infantis NRRL B-14911 that has potential to induce cardiac disease by antigenic mimicry.</title>
        <authorList>
            <person name="Massilamany C."/>
            <person name="Smith T.P.L."/>
            <person name="Loy J.D."/>
            <person name="Barletta R."/>
            <person name="Reddy J."/>
        </authorList>
    </citation>
    <scope>NUCLEOTIDE SEQUENCE [LARGE SCALE GENOMIC DNA]</scope>
    <source>
        <strain evidence="3 4">NRRL B-14911</strain>
    </source>
</reference>
<dbReference type="PANTHER" id="PTHR33745:SF3">
    <property type="entry name" value="RSBT CO-ANTAGONIST PROTEIN RSBRC"/>
    <property type="match status" value="1"/>
</dbReference>
<dbReference type="EMBL" id="CP006643">
    <property type="protein sequence ID" value="AGX04451.1"/>
    <property type="molecule type" value="Genomic_DNA"/>
</dbReference>
<dbReference type="Gene3D" id="3.30.750.24">
    <property type="entry name" value="STAS domain"/>
    <property type="match status" value="1"/>
</dbReference>
<dbReference type="InterPro" id="IPR036513">
    <property type="entry name" value="STAS_dom_sf"/>
</dbReference>
<dbReference type="InterPro" id="IPR051932">
    <property type="entry name" value="Bact_StressResp_Reg"/>
</dbReference>
<dbReference type="STRING" id="1367477.N288_12730"/>
<feature type="domain" description="STAS" evidence="2">
    <location>
        <begin position="164"/>
        <end position="275"/>
    </location>
</feature>
<name>U5LCL7_9BACI</name>
<dbReference type="PROSITE" id="PS50801">
    <property type="entry name" value="STAS"/>
    <property type="match status" value="1"/>
</dbReference>
<dbReference type="AlphaFoldDB" id="U5LCL7"/>
<evidence type="ECO:0000313" key="3">
    <source>
        <dbReference type="EMBL" id="AGX04451.1"/>
    </source>
</evidence>
<organism evidence="3 4">
    <name type="scientific">Bacillus infantis NRRL B-14911</name>
    <dbReference type="NCBI Taxonomy" id="1367477"/>
    <lineage>
        <taxon>Bacteria</taxon>
        <taxon>Bacillati</taxon>
        <taxon>Bacillota</taxon>
        <taxon>Bacilli</taxon>
        <taxon>Bacillales</taxon>
        <taxon>Bacillaceae</taxon>
        <taxon>Bacillus</taxon>
    </lineage>
</organism>
<accession>U5LCL7</accession>
<evidence type="ECO:0000256" key="1">
    <source>
        <dbReference type="ARBA" id="ARBA00022553"/>
    </source>
</evidence>
<dbReference type="GeneID" id="97349640"/>
<dbReference type="RefSeq" id="WP_009793718.1">
    <property type="nucleotide sequence ID" value="NC_022524.1"/>
</dbReference>